<keyword evidence="2" id="KW-1133">Transmembrane helix</keyword>
<sequence>MVFEEENQQLPEYHAVTGGRAELPCNITQHSSEDKVSLVLWYKEDARAPIYSVDARNSPLEKAKHFPGASLGSRAYFETFTKPTILRIEPIQEKDAGIYRCRVDYRWARTFTHSMMLNVIGYPPPTVTWWRGSTLLDDTFETLPDGVVRNDLVISVLQRSDLLMVLTCNANNNNATVAVATSVKINLNLKPIEGDKSLDDASAGQDPSGNPSTGPVRPGFFGIGPTQPPKYSESFSPDRNKTTSILNLWPTSDHNNKYLSCRAENPMLPGQPVEDGWTLNVSYIPRVMLSVKIDHGKQPTASEGSDVRFLCEIKANPWVVDVGWLSEDGRMMNEPDIGVIIANNTLIIKRVQRKHAGNYQCYATNSEGTGHSEKVYLKVNYAPVCQAGQKIVYGVAKGEPARVDCSVDAEPSDVSFRWNFNNSVDQHDILSFTSSGPTSAATYIPRTLKDFGKLYCWAKNKVGDQQIPCIFNVIPAGPPDQVRNCSVTNYTSDSLRVECEEGYDGGLQQKFYLEVYNEAQEYLEKNLTRLEPIFHVQDITAATEYILVIYAANMKGRSPSVVIKGSTEAAPRSEQGFSSESINIILGVMIGVVAALVFVAGIAVFIIRMREEEREAGSREGPTREKDEILLKKNLVDPAEHDGKDPDVIPPQNSYCAEMEQPGGIPNMLLPPNDYIGPEDRANYRIEAVQEMPFDPVPQKSALYETGFIPEVFKEIQSTVKKPTLIFAQINPLSPLTSANMTPTPYLLLRWTIIGDLHRPWWEALCLTLLKWKMSEELCQEVDPVCTILTSMEAGII</sequence>
<dbReference type="PANTHER" id="PTHR23278">
    <property type="entry name" value="SIDESTEP PROTEIN"/>
    <property type="match status" value="1"/>
</dbReference>
<proteinExistence type="predicted"/>
<dbReference type="InterPro" id="IPR013783">
    <property type="entry name" value="Ig-like_fold"/>
</dbReference>
<dbReference type="PROSITE" id="PS50853">
    <property type="entry name" value="FN3"/>
    <property type="match status" value="1"/>
</dbReference>
<keyword evidence="2" id="KW-0472">Membrane</keyword>
<feature type="domain" description="Ig-like" evidence="3">
    <location>
        <begin position="285"/>
        <end position="378"/>
    </location>
</feature>
<feature type="transmembrane region" description="Helical" evidence="2">
    <location>
        <begin position="584"/>
        <end position="607"/>
    </location>
</feature>
<dbReference type="InterPro" id="IPR036116">
    <property type="entry name" value="FN3_sf"/>
</dbReference>
<dbReference type="SMART" id="SM00408">
    <property type="entry name" value="IGc2"/>
    <property type="match status" value="2"/>
</dbReference>
<dbReference type="CDD" id="cd00063">
    <property type="entry name" value="FN3"/>
    <property type="match status" value="1"/>
</dbReference>
<dbReference type="InterPro" id="IPR036179">
    <property type="entry name" value="Ig-like_dom_sf"/>
</dbReference>
<dbReference type="Gene3D" id="2.60.40.10">
    <property type="entry name" value="Immunoglobulins"/>
    <property type="match status" value="6"/>
</dbReference>
<dbReference type="SUPFAM" id="SSF49265">
    <property type="entry name" value="Fibronectin type III"/>
    <property type="match status" value="1"/>
</dbReference>
<organism evidence="5 6">
    <name type="scientific">Argiope bruennichi</name>
    <name type="common">Wasp spider</name>
    <name type="synonym">Aranea bruennichi</name>
    <dbReference type="NCBI Taxonomy" id="94029"/>
    <lineage>
        <taxon>Eukaryota</taxon>
        <taxon>Metazoa</taxon>
        <taxon>Ecdysozoa</taxon>
        <taxon>Arthropoda</taxon>
        <taxon>Chelicerata</taxon>
        <taxon>Arachnida</taxon>
        <taxon>Araneae</taxon>
        <taxon>Araneomorphae</taxon>
        <taxon>Entelegynae</taxon>
        <taxon>Araneoidea</taxon>
        <taxon>Araneidae</taxon>
        <taxon>Argiope</taxon>
    </lineage>
</organism>
<feature type="region of interest" description="Disordered" evidence="1">
    <location>
        <begin position="196"/>
        <end position="222"/>
    </location>
</feature>
<dbReference type="Proteomes" id="UP000807504">
    <property type="component" value="Unassembled WGS sequence"/>
</dbReference>
<comment type="caution">
    <text evidence="5">The sequence shown here is derived from an EMBL/GenBank/DDBJ whole genome shotgun (WGS) entry which is preliminary data.</text>
</comment>
<keyword evidence="2" id="KW-0812">Transmembrane</keyword>
<dbReference type="Pfam" id="PF07686">
    <property type="entry name" value="V-set"/>
    <property type="match status" value="1"/>
</dbReference>
<evidence type="ECO:0000313" key="6">
    <source>
        <dbReference type="Proteomes" id="UP000807504"/>
    </source>
</evidence>
<feature type="domain" description="Fibronectin type-III" evidence="4">
    <location>
        <begin position="478"/>
        <end position="572"/>
    </location>
</feature>
<name>A0A8T0E3S3_ARGBR</name>
<dbReference type="SMART" id="SM00409">
    <property type="entry name" value="IG"/>
    <property type="match status" value="2"/>
</dbReference>
<evidence type="ECO:0000259" key="4">
    <source>
        <dbReference type="PROSITE" id="PS50853"/>
    </source>
</evidence>
<evidence type="ECO:0000256" key="2">
    <source>
        <dbReference type="SAM" id="Phobius"/>
    </source>
</evidence>
<gene>
    <name evidence="5" type="ORF">HNY73_022979</name>
</gene>
<evidence type="ECO:0000256" key="1">
    <source>
        <dbReference type="SAM" id="MobiDB-lite"/>
    </source>
</evidence>
<dbReference type="PROSITE" id="PS50835">
    <property type="entry name" value="IG_LIKE"/>
    <property type="match status" value="3"/>
</dbReference>
<dbReference type="Pfam" id="PF13927">
    <property type="entry name" value="Ig_3"/>
    <property type="match status" value="1"/>
</dbReference>
<dbReference type="PANTHER" id="PTHR23278:SF19">
    <property type="entry name" value="OBSCURIN"/>
    <property type="match status" value="1"/>
</dbReference>
<dbReference type="EMBL" id="JABXBU010002231">
    <property type="protein sequence ID" value="KAF8764956.1"/>
    <property type="molecule type" value="Genomic_DNA"/>
</dbReference>
<dbReference type="InterPro" id="IPR007110">
    <property type="entry name" value="Ig-like_dom"/>
</dbReference>
<dbReference type="CDD" id="cd00096">
    <property type="entry name" value="Ig"/>
    <property type="match status" value="1"/>
</dbReference>
<dbReference type="InterPro" id="IPR003961">
    <property type="entry name" value="FN3_dom"/>
</dbReference>
<reference evidence="5" key="1">
    <citation type="journal article" date="2020" name="bioRxiv">
        <title>Chromosome-level reference genome of the European wasp spider Argiope bruennichi: a resource for studies on range expansion and evolutionary adaptation.</title>
        <authorList>
            <person name="Sheffer M.M."/>
            <person name="Hoppe A."/>
            <person name="Krehenwinkel H."/>
            <person name="Uhl G."/>
            <person name="Kuss A.W."/>
            <person name="Jensen L."/>
            <person name="Jensen C."/>
            <person name="Gillespie R.G."/>
            <person name="Hoff K.J."/>
            <person name="Prost S."/>
        </authorList>
    </citation>
    <scope>NUCLEOTIDE SEQUENCE</scope>
</reference>
<dbReference type="AlphaFoldDB" id="A0A8T0E3S3"/>
<dbReference type="InterPro" id="IPR013106">
    <property type="entry name" value="Ig_V-set"/>
</dbReference>
<keyword evidence="6" id="KW-1185">Reference proteome</keyword>
<protein>
    <submittedName>
        <fullName evidence="5">B-cell receptor CD22 like protein</fullName>
    </submittedName>
</protein>
<dbReference type="InterPro" id="IPR003598">
    <property type="entry name" value="Ig_sub2"/>
</dbReference>
<keyword evidence="5" id="KW-0675">Receptor</keyword>
<evidence type="ECO:0000313" key="5">
    <source>
        <dbReference type="EMBL" id="KAF8764956.1"/>
    </source>
</evidence>
<dbReference type="SUPFAM" id="SSF48726">
    <property type="entry name" value="Immunoglobulin"/>
    <property type="match status" value="3"/>
</dbReference>
<accession>A0A8T0E3S3</accession>
<evidence type="ECO:0000259" key="3">
    <source>
        <dbReference type="PROSITE" id="PS50835"/>
    </source>
</evidence>
<feature type="domain" description="Ig-like" evidence="3">
    <location>
        <begin position="1"/>
        <end position="112"/>
    </location>
</feature>
<reference evidence="5" key="2">
    <citation type="submission" date="2020-06" db="EMBL/GenBank/DDBJ databases">
        <authorList>
            <person name="Sheffer M."/>
        </authorList>
    </citation>
    <scope>NUCLEOTIDE SEQUENCE</scope>
</reference>
<feature type="domain" description="Ig-like" evidence="3">
    <location>
        <begin position="383"/>
        <end position="468"/>
    </location>
</feature>
<dbReference type="InterPro" id="IPR003599">
    <property type="entry name" value="Ig_sub"/>
</dbReference>